<organism evidence="2 3">
    <name type="scientific">Dechloromonas agitata</name>
    <dbReference type="NCBI Taxonomy" id="73030"/>
    <lineage>
        <taxon>Bacteria</taxon>
        <taxon>Pseudomonadati</taxon>
        <taxon>Pseudomonadota</taxon>
        <taxon>Betaproteobacteria</taxon>
        <taxon>Rhodocyclales</taxon>
        <taxon>Azonexaceae</taxon>
        <taxon>Dechloromonas</taxon>
    </lineage>
</organism>
<evidence type="ECO:0000259" key="1">
    <source>
        <dbReference type="Pfam" id="PF12281"/>
    </source>
</evidence>
<accession>A0A930G2D8</accession>
<reference evidence="2" key="1">
    <citation type="submission" date="2020-04" db="EMBL/GenBank/DDBJ databases">
        <title>Deep metagenomics examines the oral microbiome during advanced dental caries in children, revealing novel taxa and co-occurrences with host molecules.</title>
        <authorList>
            <person name="Baker J.L."/>
            <person name="Morton J.T."/>
            <person name="Dinis M."/>
            <person name="Alvarez R."/>
            <person name="Tran N.C."/>
            <person name="Knight R."/>
            <person name="Edlund A."/>
        </authorList>
    </citation>
    <scope>NUCLEOTIDE SEQUENCE</scope>
    <source>
        <strain evidence="2">JCVI_32_bin.24</strain>
    </source>
</reference>
<protein>
    <recommendedName>
        <fullName evidence="1">Nucleotidyltransferase-like domain-containing protein</fullName>
    </recommendedName>
</protein>
<dbReference type="AlphaFoldDB" id="A0A930G2D8"/>
<proteinExistence type="predicted"/>
<sequence>MTLQSPVTQTLYAQLQEEASVFHTIIFEQGVTGSAYLNHANGHAYWYWQVTEPDGKLRRLSLGRDTPETRALVDRLKARKEEASEAIAALKSTTRAFVASGGMSMEAAHFRVMEHLARAGLFRKGLVLVGSHAFTALGNLLGLRWGSQLKTSDMDFARALGISLALPGNAEPLDVLAAARELDPSFFAVPQLDNRQPSTAIISRKTRIKLDFLTTHAAKETDSPRYFPDLGIAATPLRYMDYLLGGDNRRGLVVGSYAFPINLPDPARFAIHKLVIAQARRSETEAKSQKDIRQADELLAGLLELGLEDEAVAALAALPAAGYPAALAHVRRSQHRLEQSGAWLGQQLDRLSA</sequence>
<feature type="domain" description="Nucleotidyltransferase-like" evidence="1">
    <location>
        <begin position="110"/>
        <end position="303"/>
    </location>
</feature>
<comment type="caution">
    <text evidence="2">The sequence shown here is derived from an EMBL/GenBank/DDBJ whole genome shotgun (WGS) entry which is preliminary data.</text>
</comment>
<dbReference type="Proteomes" id="UP000718593">
    <property type="component" value="Unassembled WGS sequence"/>
</dbReference>
<evidence type="ECO:0000313" key="2">
    <source>
        <dbReference type="EMBL" id="MBF1165708.1"/>
    </source>
</evidence>
<evidence type="ECO:0000313" key="3">
    <source>
        <dbReference type="Proteomes" id="UP000718593"/>
    </source>
</evidence>
<dbReference type="EMBL" id="JABZMI010000260">
    <property type="protein sequence ID" value="MBF1165708.1"/>
    <property type="molecule type" value="Genomic_DNA"/>
</dbReference>
<gene>
    <name evidence="2" type="ORF">HXL68_11805</name>
</gene>
<dbReference type="Pfam" id="PF12281">
    <property type="entry name" value="NTP_transf_8"/>
    <property type="match status" value="1"/>
</dbReference>
<name>A0A930G2D8_9RHOO</name>
<dbReference type="InterPro" id="IPR058575">
    <property type="entry name" value="NTP_transf_8_dom"/>
</dbReference>